<accession>A0AAV3YBS2</accession>
<dbReference type="AlphaFoldDB" id="A0AAV3YBS2"/>
<reference evidence="1 2" key="1">
    <citation type="journal article" date="2021" name="Elife">
        <title>Chloroplast acquisition without the gene transfer in kleptoplastic sea slugs, Plakobranchus ocellatus.</title>
        <authorList>
            <person name="Maeda T."/>
            <person name="Takahashi S."/>
            <person name="Yoshida T."/>
            <person name="Shimamura S."/>
            <person name="Takaki Y."/>
            <person name="Nagai Y."/>
            <person name="Toyoda A."/>
            <person name="Suzuki Y."/>
            <person name="Arimoto A."/>
            <person name="Ishii H."/>
            <person name="Satoh N."/>
            <person name="Nishiyama T."/>
            <person name="Hasebe M."/>
            <person name="Maruyama T."/>
            <person name="Minagawa J."/>
            <person name="Obokata J."/>
            <person name="Shigenobu S."/>
        </authorList>
    </citation>
    <scope>NUCLEOTIDE SEQUENCE [LARGE SCALE GENOMIC DNA]</scope>
</reference>
<proteinExistence type="predicted"/>
<keyword evidence="2" id="KW-1185">Reference proteome</keyword>
<name>A0AAV3YBS2_9GAST</name>
<comment type="caution">
    <text evidence="1">The sequence shown here is derived from an EMBL/GenBank/DDBJ whole genome shotgun (WGS) entry which is preliminary data.</text>
</comment>
<evidence type="ECO:0000313" key="2">
    <source>
        <dbReference type="Proteomes" id="UP000735302"/>
    </source>
</evidence>
<protein>
    <submittedName>
        <fullName evidence="1">Uncharacterized protein</fullName>
    </submittedName>
</protein>
<dbReference type="Proteomes" id="UP000735302">
    <property type="component" value="Unassembled WGS sequence"/>
</dbReference>
<organism evidence="1 2">
    <name type="scientific">Plakobranchus ocellatus</name>
    <dbReference type="NCBI Taxonomy" id="259542"/>
    <lineage>
        <taxon>Eukaryota</taxon>
        <taxon>Metazoa</taxon>
        <taxon>Spiralia</taxon>
        <taxon>Lophotrochozoa</taxon>
        <taxon>Mollusca</taxon>
        <taxon>Gastropoda</taxon>
        <taxon>Heterobranchia</taxon>
        <taxon>Euthyneura</taxon>
        <taxon>Panpulmonata</taxon>
        <taxon>Sacoglossa</taxon>
        <taxon>Placobranchoidea</taxon>
        <taxon>Plakobranchidae</taxon>
        <taxon>Plakobranchus</taxon>
    </lineage>
</organism>
<evidence type="ECO:0000313" key="1">
    <source>
        <dbReference type="EMBL" id="GFN80326.1"/>
    </source>
</evidence>
<gene>
    <name evidence="1" type="ORF">PoB_000683200</name>
</gene>
<dbReference type="EMBL" id="BLXT01000816">
    <property type="protein sequence ID" value="GFN80326.1"/>
    <property type="molecule type" value="Genomic_DNA"/>
</dbReference>
<sequence length="159" mass="17803">MPRPFIDGHFQFGGPSSQLPVYNGFVIRVKRVPVPVHGRHCRLLDIGYAADLLLVAIPTELKHLLRKRMTNSEGNLSWFQWSSILMPSYTDPIVTTGSCYRNQICQLRRVPDPGHVIPDGQQFPSSDQMAFLLPCIGCSVHYKGSTASKSKNSFCIVFP</sequence>